<feature type="binding site" evidence="12">
    <location>
        <position position="285"/>
    </location>
    <ligand>
        <name>Ca(2+)</name>
        <dbReference type="ChEBI" id="CHEBI:29108"/>
    </ligand>
</feature>
<dbReference type="SMART" id="SM00564">
    <property type="entry name" value="PQQ"/>
    <property type="match status" value="5"/>
</dbReference>
<evidence type="ECO:0000256" key="13">
    <source>
        <dbReference type="SAM" id="MobiDB-lite"/>
    </source>
</evidence>
<dbReference type="Pfam" id="PF01011">
    <property type="entry name" value="PQQ"/>
    <property type="match status" value="2"/>
</dbReference>
<comment type="similarity">
    <text evidence="1">Belongs to the bacterial PQQ dehydrogenase family.</text>
</comment>
<evidence type="ECO:0000256" key="6">
    <source>
        <dbReference type="ARBA" id="ARBA00022891"/>
    </source>
</evidence>
<gene>
    <name evidence="15" type="ORF">NY667_04670</name>
</gene>
<proteinExistence type="inferred from homology"/>
<keyword evidence="9" id="KW-1015">Disulfide bond</keyword>
<evidence type="ECO:0000256" key="11">
    <source>
        <dbReference type="PIRSR" id="PIRSR617512-2"/>
    </source>
</evidence>
<feature type="binding site" description="covalent" evidence="11">
    <location>
        <position position="636"/>
    </location>
    <ligand>
        <name>heme c</name>
        <dbReference type="ChEBI" id="CHEBI:61717"/>
    </ligand>
</feature>
<dbReference type="AlphaFoldDB" id="A0A9X3YYY6"/>
<evidence type="ECO:0000259" key="14">
    <source>
        <dbReference type="PROSITE" id="PS51007"/>
    </source>
</evidence>
<dbReference type="SUPFAM" id="SSF46626">
    <property type="entry name" value="Cytochrome c"/>
    <property type="match status" value="1"/>
</dbReference>
<dbReference type="PANTHER" id="PTHR32303">
    <property type="entry name" value="QUINOPROTEIN ALCOHOL DEHYDROGENASE (CYTOCHROME C)"/>
    <property type="match status" value="1"/>
</dbReference>
<dbReference type="Proteomes" id="UP001140230">
    <property type="component" value="Unassembled WGS sequence"/>
</dbReference>
<dbReference type="InterPro" id="IPR002372">
    <property type="entry name" value="PQQ_rpt_dom"/>
</dbReference>
<dbReference type="InterPro" id="IPR009056">
    <property type="entry name" value="Cyt_c-like_dom"/>
</dbReference>
<keyword evidence="5 12" id="KW-0106">Calcium</keyword>
<evidence type="ECO:0000256" key="8">
    <source>
        <dbReference type="ARBA" id="ARBA00023004"/>
    </source>
</evidence>
<keyword evidence="4" id="KW-0732">Signal</keyword>
<comment type="caution">
    <text evidence="15">The sequence shown here is derived from an EMBL/GenBank/DDBJ whole genome shotgun (WGS) entry which is preliminary data.</text>
</comment>
<evidence type="ECO:0000256" key="12">
    <source>
        <dbReference type="PIRSR" id="PIRSR617512-3"/>
    </source>
</evidence>
<feature type="region of interest" description="Disordered" evidence="13">
    <location>
        <begin position="35"/>
        <end position="55"/>
    </location>
</feature>
<dbReference type="InterPro" id="IPR011047">
    <property type="entry name" value="Quinoprotein_ADH-like_sf"/>
</dbReference>
<reference evidence="15" key="2">
    <citation type="submission" date="2022-08" db="EMBL/GenBank/DDBJ databases">
        <authorList>
            <person name="Iruegas-Bocardo F."/>
            <person name="Weisberg A.J."/>
            <person name="Riutta E.R."/>
            <person name="Kilday K."/>
            <person name="Bonkowski J.C."/>
            <person name="Creswell T."/>
            <person name="Daughtrey M.L."/>
            <person name="Rane K."/>
            <person name="Grunwald N.J."/>
            <person name="Chang J.H."/>
            <person name="Putnam M.L."/>
        </authorList>
    </citation>
    <scope>NUCLEOTIDE SEQUENCE</scope>
    <source>
        <strain evidence="15">22-338</strain>
    </source>
</reference>
<keyword evidence="2 11" id="KW-0349">Heme</keyword>
<evidence type="ECO:0000256" key="10">
    <source>
        <dbReference type="PIRSR" id="PIRSR617512-1"/>
    </source>
</evidence>
<dbReference type="Gene3D" id="2.140.10.10">
    <property type="entry name" value="Quinoprotein alcohol dehydrogenase-like superfamily"/>
    <property type="match status" value="1"/>
</dbReference>
<dbReference type="InterPro" id="IPR036909">
    <property type="entry name" value="Cyt_c-like_dom_sf"/>
</dbReference>
<feature type="binding site" evidence="11">
    <location>
        <position position="145"/>
    </location>
    <ligand>
        <name>pyrroloquinoline quinone</name>
        <dbReference type="ChEBI" id="CHEBI:58442"/>
    </ligand>
</feature>
<feature type="binding site" description="axial binding residue" evidence="12">
    <location>
        <position position="640"/>
    </location>
    <ligand>
        <name>heme c</name>
        <dbReference type="ChEBI" id="CHEBI:61717"/>
    </ligand>
    <ligandPart>
        <name>Fe</name>
        <dbReference type="ChEBI" id="CHEBI:18248"/>
    </ligandPart>
</feature>
<comment type="cofactor">
    <cofactor evidence="12">
        <name>Ca(2+)</name>
        <dbReference type="ChEBI" id="CHEBI:29108"/>
    </cofactor>
    <text evidence="12">Binds 1 Ca(2+) ion per subunit.</text>
</comment>
<dbReference type="Gene3D" id="1.10.760.10">
    <property type="entry name" value="Cytochrome c-like domain"/>
    <property type="match status" value="1"/>
</dbReference>
<dbReference type="GO" id="GO:0009055">
    <property type="term" value="F:electron transfer activity"/>
    <property type="evidence" value="ECO:0007669"/>
    <property type="project" value="InterPro"/>
</dbReference>
<feature type="binding site" evidence="11">
    <location>
        <position position="190"/>
    </location>
    <ligand>
        <name>pyrroloquinoline quinone</name>
        <dbReference type="ChEBI" id="CHEBI:58442"/>
    </ligand>
</feature>
<evidence type="ECO:0000313" key="15">
    <source>
        <dbReference type="EMBL" id="MDC8637115.1"/>
    </source>
</evidence>
<feature type="binding site" evidence="12">
    <location>
        <position position="330"/>
    </location>
    <ligand>
        <name>Ca(2+)</name>
        <dbReference type="ChEBI" id="CHEBI:29108"/>
    </ligand>
</feature>
<feature type="domain" description="Cytochrome c" evidence="14">
    <location>
        <begin position="623"/>
        <end position="702"/>
    </location>
</feature>
<keyword evidence="8 12" id="KW-0408">Iron</keyword>
<keyword evidence="6 11" id="KW-0634">PQQ</keyword>
<feature type="binding site" description="axial binding residue" evidence="12">
    <location>
        <position position="680"/>
    </location>
    <ligand>
        <name>heme c</name>
        <dbReference type="ChEBI" id="CHEBI:61717"/>
    </ligand>
    <ligandPart>
        <name>Fe</name>
        <dbReference type="ChEBI" id="CHEBI:18248"/>
    </ligandPart>
</feature>
<evidence type="ECO:0000256" key="7">
    <source>
        <dbReference type="ARBA" id="ARBA00023002"/>
    </source>
</evidence>
<keyword evidence="7 15" id="KW-0560">Oxidoreductase</keyword>
<feature type="binding site" evidence="11">
    <location>
        <begin position="206"/>
        <end position="207"/>
    </location>
    <ligand>
        <name>pyrroloquinoline quinone</name>
        <dbReference type="ChEBI" id="CHEBI:58442"/>
    </ligand>
</feature>
<feature type="binding site" description="covalent" evidence="11">
    <location>
        <position position="639"/>
    </location>
    <ligand>
        <name>heme c</name>
        <dbReference type="ChEBI" id="CHEBI:61717"/>
    </ligand>
</feature>
<dbReference type="GO" id="GO:0005509">
    <property type="term" value="F:calcium ion binding"/>
    <property type="evidence" value="ECO:0007669"/>
    <property type="project" value="InterPro"/>
</dbReference>
<sequence>MIEDSPAQETGRKTSVRHFLGALVLVSLCACTPASSPEGGEATDTPDHDWPSYGLDHTESRFSPLNEINPETVKDLGLAWSVDLPSEARGLQATPLQVGGVLYFTASLSVVYALDAVTGETLWTYDPEAWKYSPRALRATVGSHRGVAYDDGAIFVGSSDGRLISLDAETGKVNWITNTWDEHDSRKQITGAPRTFNGKVIIGHGGADFGTRGYVTAYDQKTGEQVWRFWTVPRDPREGPQENAALEAALETWSGEWYKWGGGGTVWNAITFDPELNQIYLGTGNSANYNPSLRNPEGLDNLYVASIVALDADTGEYVWHYQVNPNEAWDFKATADIILADLDIDGQARKVLMQAPTNGFFYVIDRVTGRLLSAEKYAKATWAERIDLETGRPLEAPGIRYEDGPATFWPSPFGGHNWQAMSYSPATGLVYIPAMKMAATYFATPEDIADAEQTVLGTDRYWFPIGMSIAGRPIDEDDGTGELLAWDPVHQEARWSVKRRYMWNGGTLVTASNLVFQGTADGWFYAHDASNGDELWRFNVKNGVIAPPITYEVNGVQYVTLLVGYGGSVAVGGPLLDPGWRYRTHPPRVLTFKVGGKTPMPATPEPDYAVSPIDDPQLPIDEQSASRGERFYNRTCAWCHGPGGHGAGAVSPDLRESSAAHDYDALRTILIDGVLVSRGMPQFNEISDREVRDLQMHIRSFSRAAAQEARPE</sequence>
<evidence type="ECO:0000313" key="16">
    <source>
        <dbReference type="Proteomes" id="UP001140230"/>
    </source>
</evidence>
<dbReference type="RefSeq" id="WP_104549109.1">
    <property type="nucleotide sequence ID" value="NZ_CP168178.1"/>
</dbReference>
<accession>A0A9X3YYY6</accession>
<evidence type="ECO:0000256" key="4">
    <source>
        <dbReference type="ARBA" id="ARBA00022729"/>
    </source>
</evidence>
<evidence type="ECO:0000256" key="5">
    <source>
        <dbReference type="ARBA" id="ARBA00022837"/>
    </source>
</evidence>
<keyword evidence="3 12" id="KW-0479">Metal-binding</keyword>
<dbReference type="SUPFAM" id="SSF50998">
    <property type="entry name" value="Quinoprotein alcohol dehydrogenase-like"/>
    <property type="match status" value="1"/>
</dbReference>
<feature type="compositionally biased region" description="Basic and acidic residues" evidence="13">
    <location>
        <begin position="45"/>
        <end position="55"/>
    </location>
</feature>
<feature type="active site" description="Proton acceptor" evidence="10">
    <location>
        <position position="330"/>
    </location>
</feature>
<dbReference type="NCBIfam" id="TIGR03075">
    <property type="entry name" value="PQQ_enz_alc_DH"/>
    <property type="match status" value="1"/>
</dbReference>
<dbReference type="PROSITE" id="PS51007">
    <property type="entry name" value="CYTC"/>
    <property type="match status" value="1"/>
</dbReference>
<organism evidence="15 16">
    <name type="scientific">Xanthomonas hortorum pv. hederae</name>
    <dbReference type="NCBI Taxonomy" id="453603"/>
    <lineage>
        <taxon>Bacteria</taxon>
        <taxon>Pseudomonadati</taxon>
        <taxon>Pseudomonadota</taxon>
        <taxon>Gammaproteobacteria</taxon>
        <taxon>Lysobacterales</taxon>
        <taxon>Lysobacteraceae</taxon>
        <taxon>Xanthomonas</taxon>
    </lineage>
</organism>
<evidence type="ECO:0000256" key="1">
    <source>
        <dbReference type="ARBA" id="ARBA00008156"/>
    </source>
</evidence>
<reference evidence="15" key="1">
    <citation type="journal article" date="2022" name="Phytopathology">
        <title>Whole genome sequencing-based tracing of a 2022 introduction and outbreak of Xanthomonas hortorum pv. pelargonii.</title>
        <authorList>
            <person name="Iruegas Bocardo F."/>
            <person name="Weisberg A.J."/>
            <person name="Riutta E.R."/>
            <person name="Kilday K.B."/>
            <person name="Bonkowski J.C."/>
            <person name="Creswell T.C."/>
            <person name="Daughtrey M."/>
            <person name="Rane K.K."/>
            <person name="Grunwald N.J."/>
            <person name="Chang J.H."/>
            <person name="Putnam M."/>
        </authorList>
    </citation>
    <scope>NUCLEOTIDE SEQUENCE</scope>
    <source>
        <strain evidence="15">22-338</strain>
    </source>
</reference>
<evidence type="ECO:0000256" key="3">
    <source>
        <dbReference type="ARBA" id="ARBA00022723"/>
    </source>
</evidence>
<dbReference type="EMBL" id="JANWTP010000009">
    <property type="protein sequence ID" value="MDC8637115.1"/>
    <property type="molecule type" value="Genomic_DNA"/>
</dbReference>
<protein>
    <submittedName>
        <fullName evidence="15">PQQ-dependent dehydrogenase, methanol/ethanol family</fullName>
        <ecNumber evidence="15">1.1.2.-</ecNumber>
    </submittedName>
</protein>
<name>A0A9X3YYY6_9XANT</name>
<dbReference type="InterPro" id="IPR017512">
    <property type="entry name" value="PQQ_MeOH/EtOH_DH"/>
</dbReference>
<feature type="binding site" evidence="11">
    <location>
        <position position="265"/>
    </location>
    <ligand>
        <name>pyrroloquinoline quinone</name>
        <dbReference type="ChEBI" id="CHEBI:58442"/>
    </ligand>
</feature>
<comment type="cofactor">
    <cofactor evidence="11">
        <name>heme c</name>
        <dbReference type="ChEBI" id="CHEBI:61717"/>
    </cofactor>
    <text evidence="11">Binds 1 heme c group per subunit.</text>
</comment>
<dbReference type="InterPro" id="IPR018391">
    <property type="entry name" value="PQQ_b-propeller_rpt"/>
</dbReference>
<dbReference type="EC" id="1.1.2.-" evidence="15"/>
<dbReference type="Pfam" id="PF13442">
    <property type="entry name" value="Cytochrome_CBB3"/>
    <property type="match status" value="1"/>
</dbReference>
<dbReference type="GO" id="GO:0016020">
    <property type="term" value="C:membrane"/>
    <property type="evidence" value="ECO:0007669"/>
    <property type="project" value="InterPro"/>
</dbReference>
<dbReference type="GO" id="GO:0016614">
    <property type="term" value="F:oxidoreductase activity, acting on CH-OH group of donors"/>
    <property type="evidence" value="ECO:0007669"/>
    <property type="project" value="InterPro"/>
</dbReference>
<evidence type="ECO:0000256" key="9">
    <source>
        <dbReference type="ARBA" id="ARBA00023157"/>
    </source>
</evidence>
<feature type="binding site" evidence="11">
    <location>
        <begin position="417"/>
        <end position="418"/>
    </location>
    <ligand>
        <name>pyrroloquinoline quinone</name>
        <dbReference type="ChEBI" id="CHEBI:58442"/>
    </ligand>
</feature>
<dbReference type="GO" id="GO:0020037">
    <property type="term" value="F:heme binding"/>
    <property type="evidence" value="ECO:0007669"/>
    <property type="project" value="InterPro"/>
</dbReference>
<evidence type="ECO:0000256" key="2">
    <source>
        <dbReference type="ARBA" id="ARBA00022617"/>
    </source>
</evidence>
<comment type="cofactor">
    <cofactor evidence="11">
        <name>pyrroloquinoline quinone</name>
        <dbReference type="ChEBI" id="CHEBI:58442"/>
    </cofactor>
    <text evidence="11">Binds 1 PQQ group per subunit.</text>
</comment>